<dbReference type="PANTHER" id="PTHR33885">
    <property type="entry name" value="PHAGE SHOCK PROTEIN C"/>
    <property type="match status" value="1"/>
</dbReference>
<keyword evidence="3 6" id="KW-0812">Transmembrane</keyword>
<feature type="transmembrane region" description="Helical" evidence="6">
    <location>
        <begin position="135"/>
        <end position="162"/>
    </location>
</feature>
<feature type="transmembrane region" description="Helical" evidence="6">
    <location>
        <begin position="322"/>
        <end position="339"/>
    </location>
</feature>
<dbReference type="Pfam" id="PF04024">
    <property type="entry name" value="PspC"/>
    <property type="match status" value="1"/>
</dbReference>
<dbReference type="PANTHER" id="PTHR33885:SF3">
    <property type="entry name" value="PHAGE SHOCK PROTEIN C"/>
    <property type="match status" value="1"/>
</dbReference>
<gene>
    <name evidence="10" type="ORF">SAMN05216490_4294</name>
</gene>
<evidence type="ECO:0000256" key="4">
    <source>
        <dbReference type="ARBA" id="ARBA00022989"/>
    </source>
</evidence>
<dbReference type="InterPro" id="IPR052027">
    <property type="entry name" value="PspC"/>
</dbReference>
<proteinExistence type="predicted"/>
<evidence type="ECO:0000256" key="3">
    <source>
        <dbReference type="ARBA" id="ARBA00022692"/>
    </source>
</evidence>
<dbReference type="InterPro" id="IPR054321">
    <property type="entry name" value="PspC-rel_TM"/>
</dbReference>
<comment type="subcellular location">
    <subcellularLocation>
        <location evidence="1">Cell membrane</location>
        <topology evidence="1">Single-pass membrane protein</topology>
    </subcellularLocation>
</comment>
<evidence type="ECO:0000256" key="5">
    <source>
        <dbReference type="ARBA" id="ARBA00023136"/>
    </source>
</evidence>
<keyword evidence="2" id="KW-1003">Cell membrane</keyword>
<dbReference type="Pfam" id="PF22744">
    <property type="entry name" value="Toast-rack_PspC-Cterm"/>
    <property type="match status" value="1"/>
</dbReference>
<feature type="domain" description="PspC-related transmembrane region" evidence="8">
    <location>
        <begin position="209"/>
        <end position="345"/>
    </location>
</feature>
<organism evidence="10 11">
    <name type="scientific">Mucilaginibacter mallensis</name>
    <dbReference type="NCBI Taxonomy" id="652787"/>
    <lineage>
        <taxon>Bacteria</taxon>
        <taxon>Pseudomonadati</taxon>
        <taxon>Bacteroidota</taxon>
        <taxon>Sphingobacteriia</taxon>
        <taxon>Sphingobacteriales</taxon>
        <taxon>Sphingobacteriaceae</taxon>
        <taxon>Mucilaginibacter</taxon>
    </lineage>
</organism>
<evidence type="ECO:0000259" key="8">
    <source>
        <dbReference type="Pfam" id="PF22571"/>
    </source>
</evidence>
<protein>
    <submittedName>
        <fullName evidence="10">Phage shock protein C (PspC) family protein</fullName>
    </submittedName>
</protein>
<feature type="transmembrane region" description="Helical" evidence="6">
    <location>
        <begin position="238"/>
        <end position="266"/>
    </location>
</feature>
<evidence type="ECO:0000256" key="1">
    <source>
        <dbReference type="ARBA" id="ARBA00004162"/>
    </source>
</evidence>
<evidence type="ECO:0000256" key="2">
    <source>
        <dbReference type="ARBA" id="ARBA00022475"/>
    </source>
</evidence>
<feature type="domain" description="Phage shock protein PspC N-terminal" evidence="7">
    <location>
        <begin position="108"/>
        <end position="165"/>
    </location>
</feature>
<dbReference type="RefSeq" id="WP_091377895.1">
    <property type="nucleotide sequence ID" value="NZ_LT629740.1"/>
</dbReference>
<evidence type="ECO:0000256" key="6">
    <source>
        <dbReference type="SAM" id="Phobius"/>
    </source>
</evidence>
<dbReference type="Proteomes" id="UP000199679">
    <property type="component" value="Chromosome I"/>
</dbReference>
<keyword evidence="11" id="KW-1185">Reference proteome</keyword>
<reference evidence="10 11" key="1">
    <citation type="submission" date="2016-10" db="EMBL/GenBank/DDBJ databases">
        <authorList>
            <person name="de Groot N.N."/>
        </authorList>
    </citation>
    <scope>NUCLEOTIDE SEQUENCE [LARGE SCALE GENOMIC DNA]</scope>
    <source>
        <strain evidence="10 11">MP1X4</strain>
    </source>
</reference>
<accession>A0A1H2BR63</accession>
<name>A0A1H2BR63_MUCMA</name>
<keyword evidence="4 6" id="KW-1133">Transmembrane helix</keyword>
<feature type="transmembrane region" description="Helical" evidence="6">
    <location>
        <begin position="286"/>
        <end position="310"/>
    </location>
</feature>
<dbReference type="InterPro" id="IPR054319">
    <property type="entry name" value="PspC-rel_ToastRack"/>
</dbReference>
<dbReference type="STRING" id="652787.SAMN05216490_4294"/>
<evidence type="ECO:0000313" key="10">
    <source>
        <dbReference type="EMBL" id="SDT60741.1"/>
    </source>
</evidence>
<dbReference type="Pfam" id="PF22571">
    <property type="entry name" value="LiaI-LiaF-TM_PspC"/>
    <property type="match status" value="1"/>
</dbReference>
<dbReference type="GO" id="GO:0005886">
    <property type="term" value="C:plasma membrane"/>
    <property type="evidence" value="ECO:0007669"/>
    <property type="project" value="UniProtKB-SubCell"/>
</dbReference>
<keyword evidence="5 6" id="KW-0472">Membrane</keyword>
<dbReference type="InterPro" id="IPR007168">
    <property type="entry name" value="Phageshock_PspC_N"/>
</dbReference>
<sequence>MNKTIIININGTVFHIEEDAYEILKEYMTNVKRHFLNSADSLEITTDIENRLAEMFSEILTHENKQVVVEQDVQSVIEQMGTVDEFDEIYEDAKTDTNSTNTYATGERRLFRDPDDHLVSGVCAGIANYFNIEPVWIRLAFALSFFFAGSGLLLYIILWIVIPKALTRADRMAMKGEKLNLQGFKNNLEEELSSVRNHLNNLGQEARPFVYKLRDFITDFAHHLGLFFNGAGKILIKILGVIILLAFFAGAIALVVTLVAFLGFGAGHGNGMFPMSIWVNEHADRIYIAAFLTAFIPVLTIILMLISAVFNTASISRSTGTTILVVWICAVSVLVFYIAKVGSNFRESASFTQTVNLKATPNNVYYLKLDNVKYLTRDDSLRLDVKNNFRNMILTNDFEDDPEPRNISVSIERSDISQPVMIESFTAKGHNYENALLNARDTKYIYIQEDSVLKLDDKLRRSPNSSWHAEYLDITIKLPLNSKVIIDQELNNRINLNNVSVNDCKNLNKQYNASSAAFIMTDNGLQCKVDTVVTVKTQTQIDSARKATSAKTIAKLQAQIDSTRKADSVLKHK</sequence>
<dbReference type="AlphaFoldDB" id="A0A1H2BR63"/>
<evidence type="ECO:0000259" key="7">
    <source>
        <dbReference type="Pfam" id="PF04024"/>
    </source>
</evidence>
<dbReference type="OrthoDB" id="5772680at2"/>
<dbReference type="EMBL" id="LT629740">
    <property type="protein sequence ID" value="SDT60741.1"/>
    <property type="molecule type" value="Genomic_DNA"/>
</dbReference>
<evidence type="ECO:0000259" key="9">
    <source>
        <dbReference type="Pfam" id="PF22744"/>
    </source>
</evidence>
<evidence type="ECO:0000313" key="11">
    <source>
        <dbReference type="Proteomes" id="UP000199679"/>
    </source>
</evidence>
<feature type="domain" description="PspC-related ToastRack" evidence="9">
    <location>
        <begin position="404"/>
        <end position="528"/>
    </location>
</feature>